<feature type="transmembrane region" description="Helical" evidence="1">
    <location>
        <begin position="46"/>
        <end position="64"/>
    </location>
</feature>
<name>W6K122_9MICO</name>
<dbReference type="OrthoDB" id="3830771at2"/>
<reference evidence="3 4" key="1">
    <citation type="journal article" date="2013" name="ISME J.">
        <title>A metabolic model for members of the genus Tetrasphaera involved in enhanced biological phosphorus removal.</title>
        <authorList>
            <person name="Kristiansen R."/>
            <person name="Nguyen H.T.T."/>
            <person name="Saunders A.M."/>
            <person name="Nielsen J.L."/>
            <person name="Wimmer R."/>
            <person name="Le V.Q."/>
            <person name="McIlroy S.J."/>
            <person name="Petrovski S."/>
            <person name="Seviour R.J."/>
            <person name="Calteau A."/>
            <person name="Nielsen K.L."/>
            <person name="Nielsen P.H."/>
        </authorList>
    </citation>
    <scope>NUCLEOTIDE SEQUENCE [LARGE SCALE GENOMIC DNA]</scope>
    <source>
        <strain evidence="3 4">Ben110</strain>
    </source>
</reference>
<organism evidence="3 4">
    <name type="scientific">Nostocoides australiense Ben110</name>
    <dbReference type="NCBI Taxonomy" id="1193182"/>
    <lineage>
        <taxon>Bacteria</taxon>
        <taxon>Bacillati</taxon>
        <taxon>Actinomycetota</taxon>
        <taxon>Actinomycetes</taxon>
        <taxon>Micrococcales</taxon>
        <taxon>Intrasporangiaceae</taxon>
        <taxon>Nostocoides</taxon>
    </lineage>
</organism>
<dbReference type="STRING" id="1193182.BN11_4730019"/>
<sequence length="153" mass="15689">MFETILGLPLHPLVVHAVVVLGPLAALLLVAYAAVPRWRVGLRIPVLGLALIAAGSAFVADQAGEALMTVRGEPGFDHAEKGELAFISLLVLFLATIAVTVMAKPLPAATNIVLPLVIAVAAAGFALFAVTQAGHSGAHSVWQGTFSLGVIGR</sequence>
<protein>
    <recommendedName>
        <fullName evidence="2">DUF2231 domain-containing protein</fullName>
    </recommendedName>
</protein>
<evidence type="ECO:0000259" key="2">
    <source>
        <dbReference type="Pfam" id="PF09990"/>
    </source>
</evidence>
<comment type="caution">
    <text evidence="3">The sequence shown here is derived from an EMBL/GenBank/DDBJ whole genome shotgun (WGS) entry which is preliminary data.</text>
</comment>
<dbReference type="Pfam" id="PF09990">
    <property type="entry name" value="DUF2231"/>
    <property type="match status" value="1"/>
</dbReference>
<dbReference type="Proteomes" id="UP000035763">
    <property type="component" value="Unassembled WGS sequence"/>
</dbReference>
<accession>W6K122</accession>
<keyword evidence="1" id="KW-1133">Transmembrane helix</keyword>
<proteinExistence type="predicted"/>
<feature type="transmembrane region" description="Helical" evidence="1">
    <location>
        <begin position="84"/>
        <end position="103"/>
    </location>
</feature>
<feature type="domain" description="DUF2231" evidence="2">
    <location>
        <begin position="7"/>
        <end position="143"/>
    </location>
</feature>
<dbReference type="RefSeq" id="WP_053084194.1">
    <property type="nucleotide sequence ID" value="NZ_HG764815.1"/>
</dbReference>
<evidence type="ECO:0000313" key="3">
    <source>
        <dbReference type="EMBL" id="CCH74720.1"/>
    </source>
</evidence>
<keyword evidence="1" id="KW-0812">Transmembrane</keyword>
<evidence type="ECO:0000256" key="1">
    <source>
        <dbReference type="SAM" id="Phobius"/>
    </source>
</evidence>
<feature type="transmembrane region" description="Helical" evidence="1">
    <location>
        <begin position="112"/>
        <end position="130"/>
    </location>
</feature>
<feature type="transmembrane region" description="Helical" evidence="1">
    <location>
        <begin position="13"/>
        <end position="34"/>
    </location>
</feature>
<keyword evidence="4" id="KW-1185">Reference proteome</keyword>
<keyword evidence="1" id="KW-0472">Membrane</keyword>
<dbReference type="InterPro" id="IPR019251">
    <property type="entry name" value="DUF2231_TM"/>
</dbReference>
<gene>
    <name evidence="3" type="ORF">BN11_4730019</name>
</gene>
<evidence type="ECO:0000313" key="4">
    <source>
        <dbReference type="Proteomes" id="UP000035763"/>
    </source>
</evidence>
<dbReference type="AlphaFoldDB" id="W6K122"/>
<dbReference type="EMBL" id="CAJA01000416">
    <property type="protein sequence ID" value="CCH74720.1"/>
    <property type="molecule type" value="Genomic_DNA"/>
</dbReference>